<keyword evidence="9" id="KW-1185">Reference proteome</keyword>
<dbReference type="PANTHER" id="PTHR35402">
    <property type="entry name" value="INTEGRAL MEMBRANE PROTEIN-RELATED"/>
    <property type="match status" value="1"/>
</dbReference>
<evidence type="ECO:0000256" key="4">
    <source>
        <dbReference type="ARBA" id="ARBA00022989"/>
    </source>
</evidence>
<keyword evidence="2" id="KW-1003">Cell membrane</keyword>
<evidence type="ECO:0000313" key="9">
    <source>
        <dbReference type="Proteomes" id="UP000270581"/>
    </source>
</evidence>
<feature type="transmembrane region" description="Helical" evidence="6">
    <location>
        <begin position="137"/>
        <end position="166"/>
    </location>
</feature>
<name>A0AAJ4UV53_9EURY</name>
<evidence type="ECO:0000313" key="8">
    <source>
        <dbReference type="EMBL" id="RNJ25613.1"/>
    </source>
</evidence>
<feature type="transmembrane region" description="Helical" evidence="6">
    <location>
        <begin position="615"/>
        <end position="637"/>
    </location>
</feature>
<dbReference type="GO" id="GO:0005886">
    <property type="term" value="C:plasma membrane"/>
    <property type="evidence" value="ECO:0007669"/>
    <property type="project" value="UniProtKB-SubCell"/>
</dbReference>
<dbReference type="EMBL" id="RJJC01000001">
    <property type="protein sequence ID" value="RNJ25613.1"/>
    <property type="molecule type" value="Genomic_DNA"/>
</dbReference>
<keyword evidence="5 6" id="KW-0472">Membrane</keyword>
<feature type="transmembrane region" description="Helical" evidence="6">
    <location>
        <begin position="433"/>
        <end position="457"/>
    </location>
</feature>
<dbReference type="InterPro" id="IPR056569">
    <property type="entry name" value="ArlJ-like"/>
</dbReference>
<dbReference type="InterPro" id="IPR018076">
    <property type="entry name" value="T2SS_GspF_dom"/>
</dbReference>
<accession>A0AAJ4UV53</accession>
<evidence type="ECO:0000256" key="3">
    <source>
        <dbReference type="ARBA" id="ARBA00022692"/>
    </source>
</evidence>
<keyword evidence="3 6" id="KW-0812">Transmembrane</keyword>
<dbReference type="AlphaFoldDB" id="A0AAJ4UV53"/>
<proteinExistence type="predicted"/>
<dbReference type="Proteomes" id="UP000270581">
    <property type="component" value="Unassembled WGS sequence"/>
</dbReference>
<evidence type="ECO:0000256" key="5">
    <source>
        <dbReference type="ARBA" id="ARBA00023136"/>
    </source>
</evidence>
<evidence type="ECO:0000256" key="1">
    <source>
        <dbReference type="ARBA" id="ARBA00004651"/>
    </source>
</evidence>
<feature type="domain" description="Type II secretion system protein GspF" evidence="7">
    <location>
        <begin position="187"/>
        <end position="313"/>
    </location>
</feature>
<feature type="transmembrane region" description="Helical" evidence="6">
    <location>
        <begin position="463"/>
        <end position="489"/>
    </location>
</feature>
<organism evidence="8 9">
    <name type="scientific">Halosegnis longus</name>
    <dbReference type="NCBI Taxonomy" id="2216012"/>
    <lineage>
        <taxon>Archaea</taxon>
        <taxon>Methanobacteriati</taxon>
        <taxon>Methanobacteriota</taxon>
        <taxon>Stenosarchaea group</taxon>
        <taxon>Halobacteria</taxon>
        <taxon>Halobacteriales</taxon>
        <taxon>Natronomonadaceae</taxon>
        <taxon>Halosegnis</taxon>
    </lineage>
</organism>
<feature type="transmembrane region" description="Helical" evidence="6">
    <location>
        <begin position="93"/>
        <end position="117"/>
    </location>
</feature>
<sequence length="712" mass="77873">MTTVASSADDAAFEVDAETERRTELLNRVADAVVEIRERVASDADRSRLDRFAYRRFAGWFRDRRDRFEPYRRVVNQARYEETYDRYLARTTLWTLLTLAVGTVVGLLFALLFRQLGVFSTLGLAVPLGPLAPVVDLLAVPIAMGFVTLSVALLFAVPVGVTLYYAPKFAAYQRERAIDYLLPQAVTYMFALSQGDLPFPAIVRRLAETEDTYGEVAVAFQAVTNDMDFFGSDLRAALRSARESTPSTELAELLDDMIGIIDTGGDVTPFLRSKAEEYQERRLRANDRMVDTVGMYAQLYMIAGVAFPLFLLITLTIMVAISGSGMARLQLVVYVLVPTVAVGFIVLIDTVSPDDLGTSPTLPVDDDRVSVAELAARLDGETTDRAPSRTSGHTDALSTAEASGIEGLRAALRRQSTVRTLRAPIDLVRRRPVVSLAISAPVALLYVGVLALAGVSVPTPAGFLAAPIATTLLSVVVPLFGVLVPLAYFHEQQYRHRQRVNRELPDVVRKLASTSKTGMTLAQNIGLVGETSEGYLAGEFRRVDHALNYNVVLGDALRRMSNRVRNERLTRVVHLLAEANAASGRVRTVLTVVADDVRNAYRLETRRRDETRNQLVIGVMGFLLYLVVAVGVIEFYLPPMVEAASQASELGATTFGTNIDIDAFRVVLFHGALLQALATGLVSGQIAYDSALSGLKLALPQLLLATVVFCFV</sequence>
<comment type="subcellular location">
    <subcellularLocation>
        <location evidence="1">Cell membrane</location>
        <topology evidence="1">Multi-pass membrane protein</topology>
    </subcellularLocation>
</comment>
<reference evidence="8 9" key="1">
    <citation type="submission" date="2018-11" db="EMBL/GenBank/DDBJ databases">
        <title>Genome sequences of Natronomonas sp. CBA1133.</title>
        <authorList>
            <person name="Roh S.W."/>
            <person name="Cha I.-T."/>
        </authorList>
    </citation>
    <scope>NUCLEOTIDE SEQUENCE [LARGE SCALE GENOMIC DNA]</scope>
    <source>
        <strain evidence="8 9">CBA1133</strain>
    </source>
</reference>
<comment type="caution">
    <text evidence="8">The sequence shown here is derived from an EMBL/GenBank/DDBJ whole genome shotgun (WGS) entry which is preliminary data.</text>
</comment>
<feature type="transmembrane region" description="Helical" evidence="6">
    <location>
        <begin position="327"/>
        <end position="348"/>
    </location>
</feature>
<dbReference type="PANTHER" id="PTHR35402:SF1">
    <property type="entry name" value="TYPE II SECRETION SYSTEM PROTEIN GSPF DOMAIN-CONTAINING PROTEIN"/>
    <property type="match status" value="1"/>
</dbReference>
<feature type="domain" description="Type II secretion system protein GspF" evidence="7">
    <location>
        <begin position="508"/>
        <end position="631"/>
    </location>
</feature>
<protein>
    <recommendedName>
        <fullName evidence="7">Type II secretion system protein GspF domain-containing protein</fullName>
    </recommendedName>
</protein>
<evidence type="ECO:0000256" key="6">
    <source>
        <dbReference type="SAM" id="Phobius"/>
    </source>
</evidence>
<evidence type="ECO:0000259" key="7">
    <source>
        <dbReference type="Pfam" id="PF00482"/>
    </source>
</evidence>
<dbReference type="Pfam" id="PF00482">
    <property type="entry name" value="T2SSF"/>
    <property type="match status" value="2"/>
</dbReference>
<keyword evidence="4 6" id="KW-1133">Transmembrane helix</keyword>
<feature type="transmembrane region" description="Helical" evidence="6">
    <location>
        <begin position="299"/>
        <end position="321"/>
    </location>
</feature>
<evidence type="ECO:0000256" key="2">
    <source>
        <dbReference type="ARBA" id="ARBA00022475"/>
    </source>
</evidence>
<gene>
    <name evidence="8" type="ORF">Nmn1133_02215</name>
</gene>